<keyword evidence="2" id="KW-1185">Reference proteome</keyword>
<proteinExistence type="predicted"/>
<reference evidence="2" key="1">
    <citation type="journal article" date="2019" name="Int. J. Syst. Evol. Microbiol.">
        <title>The Global Catalogue of Microorganisms (GCM) 10K type strain sequencing project: providing services to taxonomists for standard genome sequencing and annotation.</title>
        <authorList>
            <consortium name="The Broad Institute Genomics Platform"/>
            <consortium name="The Broad Institute Genome Sequencing Center for Infectious Disease"/>
            <person name="Wu L."/>
            <person name="Ma J."/>
        </authorList>
    </citation>
    <scope>NUCLEOTIDE SEQUENCE [LARGE SCALE GENOMIC DNA]</scope>
    <source>
        <strain evidence="2">CGMCC 4.1467</strain>
    </source>
</reference>
<dbReference type="EMBL" id="JBHTBS010000017">
    <property type="protein sequence ID" value="MFC7339433.1"/>
    <property type="molecule type" value="Genomic_DNA"/>
</dbReference>
<name>A0ABW2LDM8_9BACT</name>
<dbReference type="Proteomes" id="UP001596472">
    <property type="component" value="Unassembled WGS sequence"/>
</dbReference>
<comment type="caution">
    <text evidence="1">The sequence shown here is derived from an EMBL/GenBank/DDBJ whole genome shotgun (WGS) entry which is preliminary data.</text>
</comment>
<evidence type="ECO:0000313" key="2">
    <source>
        <dbReference type="Proteomes" id="UP001596472"/>
    </source>
</evidence>
<protein>
    <recommendedName>
        <fullName evidence="3">Transposase</fullName>
    </recommendedName>
</protein>
<organism evidence="1 2">
    <name type="scientific">Haloferula chungangensis</name>
    <dbReference type="NCBI Taxonomy" id="1048331"/>
    <lineage>
        <taxon>Bacteria</taxon>
        <taxon>Pseudomonadati</taxon>
        <taxon>Verrucomicrobiota</taxon>
        <taxon>Verrucomicrobiia</taxon>
        <taxon>Verrucomicrobiales</taxon>
        <taxon>Verrucomicrobiaceae</taxon>
        <taxon>Haloferula</taxon>
    </lineage>
</organism>
<accession>A0ABW2LDM8</accession>
<gene>
    <name evidence="1" type="ORF">ACFQY0_19730</name>
</gene>
<evidence type="ECO:0000313" key="1">
    <source>
        <dbReference type="EMBL" id="MFC7339433.1"/>
    </source>
</evidence>
<sequence>MTSAYPRSKTPPATIDAIFSVFPTAAGQTELLLQIAPSYRQAVSRTCGSGKDALTFFEKTMDRLDLAAEFRQSVIKSLHEPPRRHPEFRLINGVRSLSRAPDRHPSSITPVFTLPRRDHREQFEYQSTFKQTASPLLLRAKIMPSE</sequence>
<dbReference type="RefSeq" id="WP_379716241.1">
    <property type="nucleotide sequence ID" value="NZ_JBHTBS010000017.1"/>
</dbReference>
<evidence type="ECO:0008006" key="3">
    <source>
        <dbReference type="Google" id="ProtNLM"/>
    </source>
</evidence>